<evidence type="ECO:0000313" key="4">
    <source>
        <dbReference type="Proteomes" id="UP000245086"/>
    </source>
</evidence>
<dbReference type="AlphaFoldDB" id="A0A2P2E8A0"/>
<evidence type="ECO:0000259" key="2">
    <source>
        <dbReference type="Pfam" id="PF09361"/>
    </source>
</evidence>
<evidence type="ECO:0000256" key="1">
    <source>
        <dbReference type="SAM" id="MobiDB-lite"/>
    </source>
</evidence>
<sequence length="227" mass="23760">MATKKVTAKSAPKPRRATSARSPASKVAGSSLSLSPAQADHGADAPAERPVLQALAERGLKDAPNPSSLETTPDSRPRAEHQEKAPMTSKSTSFETVFAPTTEAFQAGYEKLQTAFGDAYSHSKANVEALTSSAKIAAEGVKQASEISLAYVQASAAQATEVAKSLGSVKSLQEAVEIQADYTKNAVATYFAEFTKVSDVLLAATKESAKPISERASALWSSIQSAR</sequence>
<feature type="region of interest" description="Disordered" evidence="1">
    <location>
        <begin position="1"/>
        <end position="93"/>
    </location>
</feature>
<comment type="caution">
    <text evidence="3">The sequence shown here is derived from an EMBL/GenBank/DDBJ whole genome shotgun (WGS) entry which is preliminary data.</text>
</comment>
<dbReference type="Pfam" id="PF09361">
    <property type="entry name" value="Phasin_2"/>
    <property type="match status" value="1"/>
</dbReference>
<gene>
    <name evidence="3" type="ORF">PbB2_00948</name>
</gene>
<feature type="domain" description="Phasin" evidence="2">
    <location>
        <begin position="122"/>
        <end position="215"/>
    </location>
</feature>
<dbReference type="Proteomes" id="UP000245086">
    <property type="component" value="Unassembled WGS sequence"/>
</dbReference>
<keyword evidence="4" id="KW-1185">Reference proteome</keyword>
<dbReference type="EMBL" id="BFBR01000002">
    <property type="protein sequence ID" value="GBF57283.1"/>
    <property type="molecule type" value="Genomic_DNA"/>
</dbReference>
<dbReference type="InterPro" id="IPR018968">
    <property type="entry name" value="Phasin"/>
</dbReference>
<feature type="compositionally biased region" description="Basic and acidic residues" evidence="1">
    <location>
        <begin position="73"/>
        <end position="84"/>
    </location>
</feature>
<dbReference type="RefSeq" id="WP_192576165.1">
    <property type="nucleotide sequence ID" value="NZ_BFBR01000002.1"/>
</dbReference>
<name>A0A2P2E8A0_9PROT</name>
<accession>A0A2P2E8A0</accession>
<reference evidence="3 4" key="1">
    <citation type="journal article" date="2018" name="Genome Announc.">
        <title>Draft Genome Sequence of "Candidatus Phycosocius bacilliformis," an Alphaproteobacterial Ectosymbiont of the Hydrocarbon-Producing Green Alga Botryococcus braunii.</title>
        <authorList>
            <person name="Tanabe Y."/>
            <person name="Yamaguchi H."/>
            <person name="Watanabe M.M."/>
        </authorList>
    </citation>
    <scope>NUCLEOTIDE SEQUENCE [LARGE SCALE GENOMIC DNA]</scope>
    <source>
        <strain evidence="3 4">BOTRYCO-2</strain>
    </source>
</reference>
<organism evidence="3 4">
    <name type="scientific">Candidatus Phycosocius bacilliformis</name>
    <dbReference type="NCBI Taxonomy" id="1445552"/>
    <lineage>
        <taxon>Bacteria</taxon>
        <taxon>Pseudomonadati</taxon>
        <taxon>Pseudomonadota</taxon>
        <taxon>Alphaproteobacteria</taxon>
        <taxon>Caulobacterales</taxon>
        <taxon>Caulobacterales incertae sedis</taxon>
        <taxon>Candidatus Phycosocius</taxon>
    </lineage>
</organism>
<proteinExistence type="predicted"/>
<evidence type="ECO:0000313" key="3">
    <source>
        <dbReference type="EMBL" id="GBF57283.1"/>
    </source>
</evidence>
<protein>
    <recommendedName>
        <fullName evidence="2">Phasin domain-containing protein</fullName>
    </recommendedName>
</protein>